<keyword evidence="4" id="KW-1185">Reference proteome</keyword>
<dbReference type="InterPro" id="IPR043502">
    <property type="entry name" value="DNA/RNA_pol_sf"/>
</dbReference>
<keyword evidence="3" id="KW-0695">RNA-directed DNA polymerase</keyword>
<dbReference type="PANTHER" id="PTHR34047">
    <property type="entry name" value="NUCLEAR INTRON MATURASE 1, MITOCHONDRIAL-RELATED"/>
    <property type="match status" value="1"/>
</dbReference>
<feature type="domain" description="Reverse transcriptase" evidence="2">
    <location>
        <begin position="1"/>
        <end position="179"/>
    </location>
</feature>
<protein>
    <submittedName>
        <fullName evidence="3">Reverse transcriptase domain-containing protein</fullName>
    </submittedName>
</protein>
<dbReference type="SUPFAM" id="SSF56672">
    <property type="entry name" value="DNA/RNA polymerases"/>
    <property type="match status" value="1"/>
</dbReference>
<dbReference type="CDD" id="cd01651">
    <property type="entry name" value="RT_G2_intron"/>
    <property type="match status" value="1"/>
</dbReference>
<dbReference type="Pfam" id="PF00078">
    <property type="entry name" value="RVT_1"/>
    <property type="match status" value="1"/>
</dbReference>
<dbReference type="InterPro" id="IPR051083">
    <property type="entry name" value="GrpII_Intron_Splice-Mob/Def"/>
</dbReference>
<keyword evidence="3" id="KW-0808">Transferase</keyword>
<accession>A0ABZ0TEH1</accession>
<proteinExistence type="inferred from homology"/>
<reference evidence="3 4" key="1">
    <citation type="submission" date="2023-11" db="EMBL/GenBank/DDBJ databases">
        <title>Analysis of the Genomes of Mucilaginibacter gossypii cycad 4 and M. sabulilitoris SNA2: microbes with the potential for plant growth promotion.</title>
        <authorList>
            <person name="Hirsch A.M."/>
            <person name="Humm E."/>
            <person name="Rubbi M."/>
            <person name="Del Vecchio G."/>
            <person name="Ha S.M."/>
            <person name="Pellegrini M."/>
            <person name="Gunsalus R.P."/>
        </authorList>
    </citation>
    <scope>NUCLEOTIDE SEQUENCE [LARGE SCALE GENOMIC DNA]</scope>
    <source>
        <strain evidence="3 4">SNA2</strain>
    </source>
</reference>
<dbReference type="GO" id="GO:0003964">
    <property type="term" value="F:RNA-directed DNA polymerase activity"/>
    <property type="evidence" value="ECO:0007669"/>
    <property type="project" value="UniProtKB-KW"/>
</dbReference>
<dbReference type="InterPro" id="IPR000477">
    <property type="entry name" value="RT_dom"/>
</dbReference>
<organism evidence="3 4">
    <name type="scientific">Mucilaginibacter sabulilitoris</name>
    <dbReference type="NCBI Taxonomy" id="1173583"/>
    <lineage>
        <taxon>Bacteria</taxon>
        <taxon>Pseudomonadati</taxon>
        <taxon>Bacteroidota</taxon>
        <taxon>Sphingobacteriia</taxon>
        <taxon>Sphingobacteriales</taxon>
        <taxon>Sphingobacteriaceae</taxon>
        <taxon>Mucilaginibacter</taxon>
    </lineage>
</organism>
<dbReference type="Pfam" id="PF08388">
    <property type="entry name" value="GIIM"/>
    <property type="match status" value="1"/>
</dbReference>
<comment type="similarity">
    <text evidence="1">Belongs to the bacterial reverse transcriptase family.</text>
</comment>
<sequence length="309" mass="35636">MQRMDKHPEEPVAGNLHGGFCGGSKGVICASTRHNIPHDLLMLSVEKHAADEWMVVYIKRWLVAPLQLEDGTIVQRTKGVPQGSVIGPILSNLYLHYAMDMWLMNNYPDLAFERYADDGVIHCRREEQAIRLKELLAKRLKDCGLEMHEDKTKIVYCKDSNRTNKSPKVVTFDFLGYTFKPRQAQNSQRKEDFTNFLPGVSTKAMTAMNEKLNNMPILRIPGIEVEAVAKAINPVLQGWINYYGKFYATRLRDFMRTINAKIANWAIRKYKKLRTSVTRGMKWVSSLYRRKPNLFAHWAFGAKPLMELR</sequence>
<dbReference type="Proteomes" id="UP001324380">
    <property type="component" value="Chromosome"/>
</dbReference>
<dbReference type="InterPro" id="IPR013597">
    <property type="entry name" value="Mat_intron_G2"/>
</dbReference>
<evidence type="ECO:0000259" key="2">
    <source>
        <dbReference type="PROSITE" id="PS50878"/>
    </source>
</evidence>
<keyword evidence="3" id="KW-0548">Nucleotidyltransferase</keyword>
<gene>
    <name evidence="3" type="ORF">SNE25_16425</name>
</gene>
<evidence type="ECO:0000256" key="1">
    <source>
        <dbReference type="ARBA" id="ARBA00034120"/>
    </source>
</evidence>
<evidence type="ECO:0000313" key="4">
    <source>
        <dbReference type="Proteomes" id="UP001324380"/>
    </source>
</evidence>
<dbReference type="RefSeq" id="WP_321560077.1">
    <property type="nucleotide sequence ID" value="NZ_CP139558.1"/>
</dbReference>
<name>A0ABZ0TEH1_9SPHI</name>
<dbReference type="PANTHER" id="PTHR34047:SF3">
    <property type="entry name" value="BLR2052 PROTEIN"/>
    <property type="match status" value="1"/>
</dbReference>
<dbReference type="PROSITE" id="PS50878">
    <property type="entry name" value="RT_POL"/>
    <property type="match status" value="1"/>
</dbReference>
<dbReference type="EMBL" id="CP139558">
    <property type="protein sequence ID" value="WPU90906.1"/>
    <property type="molecule type" value="Genomic_DNA"/>
</dbReference>
<evidence type="ECO:0000313" key="3">
    <source>
        <dbReference type="EMBL" id="WPU90906.1"/>
    </source>
</evidence>